<evidence type="ECO:0000259" key="4">
    <source>
        <dbReference type="PROSITE" id="PS51000"/>
    </source>
</evidence>
<dbReference type="PROSITE" id="PS51000">
    <property type="entry name" value="HTH_DEOR_2"/>
    <property type="match status" value="1"/>
</dbReference>
<evidence type="ECO:0000256" key="1">
    <source>
        <dbReference type="ARBA" id="ARBA00023015"/>
    </source>
</evidence>
<dbReference type="PRINTS" id="PR00037">
    <property type="entry name" value="HTHLACR"/>
</dbReference>
<name>A0A919UBL6_9ACTN</name>
<dbReference type="InterPro" id="IPR001034">
    <property type="entry name" value="DeoR_HTH"/>
</dbReference>
<feature type="domain" description="HTH deoR-type" evidence="4">
    <location>
        <begin position="3"/>
        <end position="58"/>
    </location>
</feature>
<dbReference type="InterPro" id="IPR036390">
    <property type="entry name" value="WH_DNA-bd_sf"/>
</dbReference>
<dbReference type="SUPFAM" id="SSF100950">
    <property type="entry name" value="NagB/RpiA/CoA transferase-like"/>
    <property type="match status" value="1"/>
</dbReference>
<keyword evidence="1" id="KW-0805">Transcription regulation</keyword>
<dbReference type="InterPro" id="IPR018356">
    <property type="entry name" value="Tscrpt_reg_HTH_DeoR_CS"/>
</dbReference>
<sequence length="261" mass="27518">MNRYERWTRLLEMVAGSGQLTIEETAAELGVSPATVRRDFDELAAQQLVQRTRGGAAAHSVSYDLPLRFKVARHAPEKQRIATAAAGMISAGSTVCLNGGTTTTEVARALAMRADLNNDQRGPAVTVVTNALNIANELVVRPHVRVVATGGAARPQSYELIGPIAAAMLQTVAVDVAVLGVDAIDHQHGASAHNDGEAAINQIMADRANRVIIVADSSKLGQRAFARICTISAVDTLVTDSTATDEQMAVFTDAGVKVIRA</sequence>
<keyword evidence="3" id="KW-0804">Transcription</keyword>
<evidence type="ECO:0000256" key="2">
    <source>
        <dbReference type="ARBA" id="ARBA00023125"/>
    </source>
</evidence>
<dbReference type="SMART" id="SM01134">
    <property type="entry name" value="DeoRC"/>
    <property type="match status" value="1"/>
</dbReference>
<dbReference type="Pfam" id="PF00455">
    <property type="entry name" value="DeoRC"/>
    <property type="match status" value="1"/>
</dbReference>
<dbReference type="SMART" id="SM00420">
    <property type="entry name" value="HTH_DEOR"/>
    <property type="match status" value="1"/>
</dbReference>
<dbReference type="Pfam" id="PF08220">
    <property type="entry name" value="HTH_DeoR"/>
    <property type="match status" value="1"/>
</dbReference>
<gene>
    <name evidence="5" type="ORF">Dsi01nite_076700</name>
</gene>
<dbReference type="PANTHER" id="PTHR30363">
    <property type="entry name" value="HTH-TYPE TRANSCRIPTIONAL REGULATOR SRLR-RELATED"/>
    <property type="match status" value="1"/>
</dbReference>
<dbReference type="InterPro" id="IPR036388">
    <property type="entry name" value="WH-like_DNA-bd_sf"/>
</dbReference>
<dbReference type="GO" id="GO:0003700">
    <property type="term" value="F:DNA-binding transcription factor activity"/>
    <property type="evidence" value="ECO:0007669"/>
    <property type="project" value="InterPro"/>
</dbReference>
<evidence type="ECO:0000313" key="6">
    <source>
        <dbReference type="Proteomes" id="UP000660611"/>
    </source>
</evidence>
<comment type="caution">
    <text evidence="5">The sequence shown here is derived from an EMBL/GenBank/DDBJ whole genome shotgun (WGS) entry which is preliminary data.</text>
</comment>
<dbReference type="GO" id="GO:0003677">
    <property type="term" value="F:DNA binding"/>
    <property type="evidence" value="ECO:0007669"/>
    <property type="project" value="UniProtKB-KW"/>
</dbReference>
<dbReference type="Gene3D" id="1.10.10.10">
    <property type="entry name" value="Winged helix-like DNA-binding domain superfamily/Winged helix DNA-binding domain"/>
    <property type="match status" value="1"/>
</dbReference>
<dbReference type="PROSITE" id="PS00894">
    <property type="entry name" value="HTH_DEOR_1"/>
    <property type="match status" value="1"/>
</dbReference>
<dbReference type="EMBL" id="BONQ01000122">
    <property type="protein sequence ID" value="GIG49629.1"/>
    <property type="molecule type" value="Genomic_DNA"/>
</dbReference>
<dbReference type="InterPro" id="IPR037171">
    <property type="entry name" value="NagB/RpiA_transferase-like"/>
</dbReference>
<dbReference type="InterPro" id="IPR050313">
    <property type="entry name" value="Carb_Metab_HTH_regulators"/>
</dbReference>
<reference evidence="5" key="1">
    <citation type="submission" date="2021-01" db="EMBL/GenBank/DDBJ databases">
        <title>Whole genome shotgun sequence of Dactylosporangium siamense NBRC 106093.</title>
        <authorList>
            <person name="Komaki H."/>
            <person name="Tamura T."/>
        </authorList>
    </citation>
    <scope>NUCLEOTIDE SEQUENCE</scope>
    <source>
        <strain evidence="5">NBRC 106093</strain>
    </source>
</reference>
<dbReference type="InterPro" id="IPR014036">
    <property type="entry name" value="DeoR-like_C"/>
</dbReference>
<dbReference type="AlphaFoldDB" id="A0A919UBL6"/>
<dbReference type="RefSeq" id="WP_203851297.1">
    <property type="nucleotide sequence ID" value="NZ_BAAAVW010000024.1"/>
</dbReference>
<keyword evidence="6" id="KW-1185">Reference proteome</keyword>
<dbReference type="Gene3D" id="3.40.50.1360">
    <property type="match status" value="1"/>
</dbReference>
<accession>A0A919UBL6</accession>
<dbReference type="Proteomes" id="UP000660611">
    <property type="component" value="Unassembled WGS sequence"/>
</dbReference>
<dbReference type="SUPFAM" id="SSF46785">
    <property type="entry name" value="Winged helix' DNA-binding domain"/>
    <property type="match status" value="1"/>
</dbReference>
<evidence type="ECO:0000313" key="5">
    <source>
        <dbReference type="EMBL" id="GIG49629.1"/>
    </source>
</evidence>
<keyword evidence="2" id="KW-0238">DNA-binding</keyword>
<organism evidence="5 6">
    <name type="scientific">Dactylosporangium siamense</name>
    <dbReference type="NCBI Taxonomy" id="685454"/>
    <lineage>
        <taxon>Bacteria</taxon>
        <taxon>Bacillati</taxon>
        <taxon>Actinomycetota</taxon>
        <taxon>Actinomycetes</taxon>
        <taxon>Micromonosporales</taxon>
        <taxon>Micromonosporaceae</taxon>
        <taxon>Dactylosporangium</taxon>
    </lineage>
</organism>
<dbReference type="PANTHER" id="PTHR30363:SF44">
    <property type="entry name" value="AGA OPERON TRANSCRIPTIONAL REPRESSOR-RELATED"/>
    <property type="match status" value="1"/>
</dbReference>
<proteinExistence type="predicted"/>
<evidence type="ECO:0000256" key="3">
    <source>
        <dbReference type="ARBA" id="ARBA00023163"/>
    </source>
</evidence>
<protein>
    <submittedName>
        <fullName evidence="5">Transcriptional regulator</fullName>
    </submittedName>
</protein>